<feature type="domain" description="Calcineurin-like phosphoesterase" evidence="5">
    <location>
        <begin position="2"/>
        <end position="187"/>
    </location>
</feature>
<evidence type="ECO:0000256" key="3">
    <source>
        <dbReference type="ARBA" id="ARBA00023004"/>
    </source>
</evidence>
<dbReference type="GO" id="GO:0046872">
    <property type="term" value="F:metal ion binding"/>
    <property type="evidence" value="ECO:0007669"/>
    <property type="project" value="UniProtKB-KW"/>
</dbReference>
<evidence type="ECO:0000313" key="7">
    <source>
        <dbReference type="Proteomes" id="UP000064912"/>
    </source>
</evidence>
<dbReference type="GO" id="GO:0016787">
    <property type="term" value="F:hydrolase activity"/>
    <property type="evidence" value="ECO:0007669"/>
    <property type="project" value="UniProtKB-KW"/>
</dbReference>
<dbReference type="EMBL" id="AP014800">
    <property type="protein sequence ID" value="BAQ70037.1"/>
    <property type="molecule type" value="Genomic_DNA"/>
</dbReference>
<proteinExistence type="inferred from homology"/>
<organism evidence="6 7">
    <name type="scientific">Rhodovulum sulfidophilum</name>
    <name type="common">Rhodobacter sulfidophilus</name>
    <dbReference type="NCBI Taxonomy" id="35806"/>
    <lineage>
        <taxon>Bacteria</taxon>
        <taxon>Pseudomonadati</taxon>
        <taxon>Pseudomonadota</taxon>
        <taxon>Alphaproteobacteria</taxon>
        <taxon>Rhodobacterales</taxon>
        <taxon>Paracoccaceae</taxon>
        <taxon>Rhodovulum</taxon>
    </lineage>
</organism>
<evidence type="ECO:0000256" key="1">
    <source>
        <dbReference type="ARBA" id="ARBA00022723"/>
    </source>
</evidence>
<dbReference type="PANTHER" id="PTHR42988">
    <property type="entry name" value="PHOSPHOHYDROLASE"/>
    <property type="match status" value="1"/>
</dbReference>
<accession>A0A0D6B4K2</accession>
<keyword evidence="2" id="KW-0378">Hydrolase</keyword>
<dbReference type="InterPro" id="IPR029052">
    <property type="entry name" value="Metallo-depent_PP-like"/>
</dbReference>
<evidence type="ECO:0000313" key="6">
    <source>
        <dbReference type="EMBL" id="BAQ70037.1"/>
    </source>
</evidence>
<comment type="similarity">
    <text evidence="4">Belongs to the cyclic nucleotide phosphodiesterase class-III family.</text>
</comment>
<protein>
    <submittedName>
        <fullName evidence="6">Metallophosphoesterase</fullName>
    </submittedName>
</protein>
<evidence type="ECO:0000256" key="2">
    <source>
        <dbReference type="ARBA" id="ARBA00022801"/>
    </source>
</evidence>
<dbReference type="InterPro" id="IPR050884">
    <property type="entry name" value="CNP_phosphodiesterase-III"/>
</dbReference>
<dbReference type="eggNOG" id="COG1409">
    <property type="taxonomic scope" value="Bacteria"/>
</dbReference>
<sequence length="262" mass="28900">MIRIAHISDLHFGRTAPELLDPLIGALNAAGADLVAVTGDLTQRARDSQFRAARAFLNRLDPPWISVPGNHDVPLDNPWLRLLRPYARYRRHVSADLAPRARIGALTVQGFNTVDPLRWQRGKVRRRDLDQACKAFAEAPGPRLAMAHHPFEQAPGTPKSLMKHAGPSLEALARCGADIVLSGHLHRWRAEPFLTREAGRRVLQVHVGTGLSTRLRGQENDFALLAIEGDQIELTRMVAKEGAFRPASLAVFRKGLAGWTGV</sequence>
<dbReference type="PATRIC" id="fig|35806.4.peg.2969"/>
<dbReference type="PANTHER" id="PTHR42988:SF2">
    <property type="entry name" value="CYCLIC NUCLEOTIDE PHOSPHODIESTERASE CBUA0032-RELATED"/>
    <property type="match status" value="1"/>
</dbReference>
<dbReference type="SUPFAM" id="SSF56300">
    <property type="entry name" value="Metallo-dependent phosphatases"/>
    <property type="match status" value="1"/>
</dbReference>
<keyword evidence="3" id="KW-0408">Iron</keyword>
<dbReference type="KEGG" id="rsu:NHU_02890"/>
<dbReference type="Proteomes" id="UP000064912">
    <property type="component" value="Chromosome"/>
</dbReference>
<keyword evidence="1" id="KW-0479">Metal-binding</keyword>
<reference evidence="6 7" key="1">
    <citation type="submission" date="2015-02" db="EMBL/GenBank/DDBJ databases">
        <title>Genome sequene of Rhodovulum sulfidophilum DSM 2351.</title>
        <authorList>
            <person name="Nagao N."/>
        </authorList>
    </citation>
    <scope>NUCLEOTIDE SEQUENCE [LARGE SCALE GENOMIC DNA]</scope>
    <source>
        <strain evidence="6 7">DSM 2351</strain>
    </source>
</reference>
<evidence type="ECO:0000256" key="4">
    <source>
        <dbReference type="ARBA" id="ARBA00025742"/>
    </source>
</evidence>
<dbReference type="Gene3D" id="3.60.21.10">
    <property type="match status" value="1"/>
</dbReference>
<dbReference type="InterPro" id="IPR004843">
    <property type="entry name" value="Calcineurin-like_PHP"/>
</dbReference>
<gene>
    <name evidence="6" type="ORF">NHU_02890</name>
</gene>
<dbReference type="AlphaFoldDB" id="A0A0D6B4K2"/>
<dbReference type="Pfam" id="PF00149">
    <property type="entry name" value="Metallophos"/>
    <property type="match status" value="1"/>
</dbReference>
<name>A0A0D6B4K2_RHOSU</name>
<evidence type="ECO:0000259" key="5">
    <source>
        <dbReference type="Pfam" id="PF00149"/>
    </source>
</evidence>